<evidence type="ECO:0000313" key="2">
    <source>
        <dbReference type="EMBL" id="GGH38387.1"/>
    </source>
</evidence>
<evidence type="ECO:0000313" key="3">
    <source>
        <dbReference type="Proteomes" id="UP000600214"/>
    </source>
</evidence>
<accession>A0ABQ1YVR5</accession>
<organism evidence="2 3">
    <name type="scientific">Dyadobacter endophyticus</name>
    <dbReference type="NCBI Taxonomy" id="1749036"/>
    <lineage>
        <taxon>Bacteria</taxon>
        <taxon>Pseudomonadati</taxon>
        <taxon>Bacteroidota</taxon>
        <taxon>Cytophagia</taxon>
        <taxon>Cytophagales</taxon>
        <taxon>Spirosomataceae</taxon>
        <taxon>Dyadobacter</taxon>
    </lineage>
</organism>
<comment type="caution">
    <text evidence="2">The sequence shown here is derived from an EMBL/GenBank/DDBJ whole genome shotgun (WGS) entry which is preliminary data.</text>
</comment>
<name>A0ABQ1YVR5_9BACT</name>
<feature type="region of interest" description="Disordered" evidence="1">
    <location>
        <begin position="32"/>
        <end position="58"/>
    </location>
</feature>
<sequence length="58" mass="6517">MNKKSDFTLTPEQQKVVDKKVRDLAEAVKNIDFNNLPKRENHPEASKPVSGSNPAKKV</sequence>
<dbReference type="RefSeq" id="WP_188933866.1">
    <property type="nucleotide sequence ID" value="NZ_BMIA01000002.1"/>
</dbReference>
<reference evidence="3" key="1">
    <citation type="journal article" date="2019" name="Int. J. Syst. Evol. Microbiol.">
        <title>The Global Catalogue of Microorganisms (GCM) 10K type strain sequencing project: providing services to taxonomists for standard genome sequencing and annotation.</title>
        <authorList>
            <consortium name="The Broad Institute Genomics Platform"/>
            <consortium name="The Broad Institute Genome Sequencing Center for Infectious Disease"/>
            <person name="Wu L."/>
            <person name="Ma J."/>
        </authorList>
    </citation>
    <scope>NUCLEOTIDE SEQUENCE [LARGE SCALE GENOMIC DNA]</scope>
    <source>
        <strain evidence="3">CGMCC 1.15288</strain>
    </source>
</reference>
<evidence type="ECO:0000256" key="1">
    <source>
        <dbReference type="SAM" id="MobiDB-lite"/>
    </source>
</evidence>
<proteinExistence type="predicted"/>
<dbReference type="EMBL" id="BMIA01000002">
    <property type="protein sequence ID" value="GGH38387.1"/>
    <property type="molecule type" value="Genomic_DNA"/>
</dbReference>
<feature type="compositionally biased region" description="Polar residues" evidence="1">
    <location>
        <begin position="49"/>
        <end position="58"/>
    </location>
</feature>
<dbReference type="Proteomes" id="UP000600214">
    <property type="component" value="Unassembled WGS sequence"/>
</dbReference>
<gene>
    <name evidence="2" type="ORF">GCM10007423_32060</name>
</gene>
<protein>
    <submittedName>
        <fullName evidence="2">Uncharacterized protein</fullName>
    </submittedName>
</protein>
<keyword evidence="3" id="KW-1185">Reference proteome</keyword>